<evidence type="ECO:0000259" key="3">
    <source>
        <dbReference type="PROSITE" id="PS50977"/>
    </source>
</evidence>
<dbReference type="Pfam" id="PF17926">
    <property type="entry name" value="TetR_C_21"/>
    <property type="match status" value="1"/>
</dbReference>
<dbReference type="Pfam" id="PF00440">
    <property type="entry name" value="TetR_N"/>
    <property type="match status" value="1"/>
</dbReference>
<dbReference type="InterPro" id="IPR009057">
    <property type="entry name" value="Homeodomain-like_sf"/>
</dbReference>
<proteinExistence type="predicted"/>
<evidence type="ECO:0000256" key="1">
    <source>
        <dbReference type="ARBA" id="ARBA00023125"/>
    </source>
</evidence>
<dbReference type="SUPFAM" id="SSF46689">
    <property type="entry name" value="Homeodomain-like"/>
    <property type="match status" value="1"/>
</dbReference>
<dbReference type="InterPro" id="IPR001647">
    <property type="entry name" value="HTH_TetR"/>
</dbReference>
<dbReference type="EMBL" id="BAABAL010000005">
    <property type="protein sequence ID" value="GAA3998903.1"/>
    <property type="molecule type" value="Genomic_DNA"/>
</dbReference>
<dbReference type="PROSITE" id="PS50977">
    <property type="entry name" value="HTH_TETR_2"/>
    <property type="match status" value="1"/>
</dbReference>
<dbReference type="PANTHER" id="PTHR30328">
    <property type="entry name" value="TRANSCRIPTIONAL REPRESSOR"/>
    <property type="match status" value="1"/>
</dbReference>
<keyword evidence="1 2" id="KW-0238">DNA-binding</keyword>
<dbReference type="SUPFAM" id="SSF48498">
    <property type="entry name" value="Tetracyclin repressor-like, C-terminal domain"/>
    <property type="match status" value="1"/>
</dbReference>
<evidence type="ECO:0000313" key="5">
    <source>
        <dbReference type="Proteomes" id="UP001501747"/>
    </source>
</evidence>
<sequence length="198" mass="21843">MSRDPSATKASLLAAARVEFAAHGAAGARVDRIAERAGVSKERIYGYFGSKDKLFDAVLDEVVEEVMEFVGAPGKDIAAYVRRVHDFHQQQPDLVRLLVWEGMQGGGSCPNRRSRVEHYVRKNQAMAEALGLETAEDAAPFLFMFMAICSWSVVVPQVARLVLGEGIDTEDGRDRLRKHIGDFAEGGVSHVREQQSRV</sequence>
<accession>A0ABP7RKQ4</accession>
<organism evidence="4 5">
    <name type="scientific">Allokutzneria multivorans</name>
    <dbReference type="NCBI Taxonomy" id="1142134"/>
    <lineage>
        <taxon>Bacteria</taxon>
        <taxon>Bacillati</taxon>
        <taxon>Actinomycetota</taxon>
        <taxon>Actinomycetes</taxon>
        <taxon>Pseudonocardiales</taxon>
        <taxon>Pseudonocardiaceae</taxon>
        <taxon>Allokutzneria</taxon>
    </lineage>
</organism>
<name>A0ABP7RKQ4_9PSEU</name>
<evidence type="ECO:0000256" key="2">
    <source>
        <dbReference type="PROSITE-ProRule" id="PRU00335"/>
    </source>
</evidence>
<dbReference type="Proteomes" id="UP001501747">
    <property type="component" value="Unassembled WGS sequence"/>
</dbReference>
<feature type="DNA-binding region" description="H-T-H motif" evidence="2">
    <location>
        <begin position="29"/>
        <end position="48"/>
    </location>
</feature>
<dbReference type="PANTHER" id="PTHR30328:SF54">
    <property type="entry name" value="HTH-TYPE TRANSCRIPTIONAL REPRESSOR SCO4008"/>
    <property type="match status" value="1"/>
</dbReference>
<dbReference type="InterPro" id="IPR036271">
    <property type="entry name" value="Tet_transcr_reg_TetR-rel_C_sf"/>
</dbReference>
<gene>
    <name evidence="4" type="ORF">GCM10022247_18940</name>
</gene>
<reference evidence="5" key="1">
    <citation type="journal article" date="2019" name="Int. J. Syst. Evol. Microbiol.">
        <title>The Global Catalogue of Microorganisms (GCM) 10K type strain sequencing project: providing services to taxonomists for standard genome sequencing and annotation.</title>
        <authorList>
            <consortium name="The Broad Institute Genomics Platform"/>
            <consortium name="The Broad Institute Genome Sequencing Center for Infectious Disease"/>
            <person name="Wu L."/>
            <person name="Ma J."/>
        </authorList>
    </citation>
    <scope>NUCLEOTIDE SEQUENCE [LARGE SCALE GENOMIC DNA]</scope>
    <source>
        <strain evidence="5">JCM 17342</strain>
    </source>
</reference>
<comment type="caution">
    <text evidence="4">The sequence shown here is derived from an EMBL/GenBank/DDBJ whole genome shotgun (WGS) entry which is preliminary data.</text>
</comment>
<dbReference type="InterPro" id="IPR041467">
    <property type="entry name" value="Sco4008_C"/>
</dbReference>
<dbReference type="Gene3D" id="1.10.357.10">
    <property type="entry name" value="Tetracycline Repressor, domain 2"/>
    <property type="match status" value="1"/>
</dbReference>
<dbReference type="InterPro" id="IPR050109">
    <property type="entry name" value="HTH-type_TetR-like_transc_reg"/>
</dbReference>
<keyword evidence="5" id="KW-1185">Reference proteome</keyword>
<feature type="domain" description="HTH tetR-type" evidence="3">
    <location>
        <begin position="6"/>
        <end position="66"/>
    </location>
</feature>
<evidence type="ECO:0000313" key="4">
    <source>
        <dbReference type="EMBL" id="GAA3998903.1"/>
    </source>
</evidence>
<dbReference type="PRINTS" id="PR00455">
    <property type="entry name" value="HTHTETR"/>
</dbReference>
<dbReference type="RefSeq" id="WP_344872746.1">
    <property type="nucleotide sequence ID" value="NZ_BAABAL010000005.1"/>
</dbReference>
<protein>
    <submittedName>
        <fullName evidence="4">TetR family transcriptional regulator</fullName>
    </submittedName>
</protein>